<evidence type="ECO:0000313" key="2">
    <source>
        <dbReference type="Proteomes" id="UP000070404"/>
    </source>
</evidence>
<keyword evidence="2" id="KW-1185">Reference proteome</keyword>
<dbReference type="AlphaFoldDB" id="A0A133VLJ1"/>
<evidence type="ECO:0000313" key="1">
    <source>
        <dbReference type="EMBL" id="KXB07326.1"/>
    </source>
</evidence>
<name>A0A133VLJ1_9EURY</name>
<dbReference type="EMBL" id="LHYF01000004">
    <property type="protein sequence ID" value="KXB07326.1"/>
    <property type="molecule type" value="Genomic_DNA"/>
</dbReference>
<comment type="caution">
    <text evidence="1">The sequence shown here is derived from an EMBL/GenBank/DDBJ whole genome shotgun (WGS) entry which is preliminary data.</text>
</comment>
<protein>
    <submittedName>
        <fullName evidence="1">Uncharacterized protein</fullName>
    </submittedName>
</protein>
<sequence>MIDKILQKIDKFLNLDPSEVDKGKDLGKEITIHMRDVEKLISDDKRSDTYRKIISKIKNHSSKLSSDASTSKESSLSSDWKQLARQDLSKLKDEVLALQELITKHELFLRKRWNEKNYGLDIRDLVKRIKKEDSIDKVTQSKLANALEDMDDGEIGEITEKYRDRLSRISRWLVVLKEVDSVEG</sequence>
<gene>
    <name evidence="1" type="ORF">AKJ52_00530</name>
</gene>
<accession>A0A133VLJ1</accession>
<reference evidence="1 2" key="1">
    <citation type="journal article" date="2016" name="Sci. Rep.">
        <title>Metabolic traits of an uncultured archaeal lineage -MSBL1- from brine pools of the Red Sea.</title>
        <authorList>
            <person name="Mwirichia R."/>
            <person name="Alam I."/>
            <person name="Rashid M."/>
            <person name="Vinu M."/>
            <person name="Ba-Alawi W."/>
            <person name="Anthony Kamau A."/>
            <person name="Kamanda Ngugi D."/>
            <person name="Goker M."/>
            <person name="Klenk H.P."/>
            <person name="Bajic V."/>
            <person name="Stingl U."/>
        </authorList>
    </citation>
    <scope>NUCLEOTIDE SEQUENCE [LARGE SCALE GENOMIC DNA]</scope>
    <source>
        <strain evidence="1">SCGC-AAA382C18</strain>
    </source>
</reference>
<organism evidence="1 2">
    <name type="scientific">candidate division MSBL1 archaeon SCGC-AAA382C18</name>
    <dbReference type="NCBI Taxonomy" id="1698281"/>
    <lineage>
        <taxon>Archaea</taxon>
        <taxon>Methanobacteriati</taxon>
        <taxon>Methanobacteriota</taxon>
        <taxon>candidate division MSBL1</taxon>
    </lineage>
</organism>
<proteinExistence type="predicted"/>
<dbReference type="Proteomes" id="UP000070404">
    <property type="component" value="Unassembled WGS sequence"/>
</dbReference>